<dbReference type="EMBL" id="FR695877">
    <property type="protein sequence ID" value="CBX30698.1"/>
    <property type="molecule type" value="Genomic_DNA"/>
</dbReference>
<name>E1YKR5_9BACT</name>
<dbReference type="InterPro" id="IPR036982">
    <property type="entry name" value="Deoxyhypusine_synthase_sf"/>
</dbReference>
<organism evidence="1">
    <name type="scientific">uncultured Desulfobacterium sp</name>
    <dbReference type="NCBI Taxonomy" id="201089"/>
    <lineage>
        <taxon>Bacteria</taxon>
        <taxon>Pseudomonadati</taxon>
        <taxon>Thermodesulfobacteriota</taxon>
        <taxon>Desulfobacteria</taxon>
        <taxon>Desulfobacterales</taxon>
        <taxon>Desulfobacteriaceae</taxon>
        <taxon>Desulfobacterium</taxon>
        <taxon>environmental samples</taxon>
    </lineage>
</organism>
<dbReference type="AlphaFoldDB" id="E1YKR5"/>
<dbReference type="Gene3D" id="3.40.910.10">
    <property type="entry name" value="Deoxyhypusine synthase"/>
    <property type="match status" value="1"/>
</dbReference>
<dbReference type="InterPro" id="IPR029035">
    <property type="entry name" value="DHS-like_NAD/FAD-binding_dom"/>
</dbReference>
<evidence type="ECO:0000313" key="1">
    <source>
        <dbReference type="EMBL" id="CBX30698.1"/>
    </source>
</evidence>
<sequence>MSHSFKPLDTGKLKTYSISGRKSKVSVKDFASVWKKGDSFNKFLDTLPDILAAKDIKEVISSIAKASLNKKTVFAGMGAHVIKVGLNPIIIDLVQQGIISAVAMNGAGIIHDFEIALNGGTSEDVEASIGDGSFGMAHETGEFLSEAIKRAEKESLGLGEAVGKAIVENNLAFKDKSILAAGYLSDIPVTVHVAIGTDIIHMHPGFDAGAAGRASYRDFLTFASVVSTLNEGVYLNIGSSVILPEVFLKSTTLVRNLGYNLENFTTVNMDFMRQYRPMTNVVNRPTARGGKGINLTGHHEIMLPLVAAGVIEMMDLNK</sequence>
<reference evidence="1" key="1">
    <citation type="journal article" date="2011" name="Environ. Microbiol.">
        <title>Genomic insights into the metabolic potential of the polycyclic aromatic hydrocarbon degrading sulfate-reducing Deltaproteobacterium N47.</title>
        <authorList>
            <person name="Bergmann F."/>
            <person name="Selesi D."/>
            <person name="Weinmaier T."/>
            <person name="Tischler P."/>
            <person name="Rattei T."/>
            <person name="Meckenstock R.U."/>
        </authorList>
    </citation>
    <scope>NUCLEOTIDE SEQUENCE</scope>
</reference>
<gene>
    <name evidence="1" type="ORF">N47_E42100</name>
</gene>
<dbReference type="SUPFAM" id="SSF52467">
    <property type="entry name" value="DHS-like NAD/FAD-binding domain"/>
    <property type="match status" value="1"/>
</dbReference>
<protein>
    <submittedName>
        <fullName evidence="1">Uncharacterized protein</fullName>
    </submittedName>
</protein>
<accession>E1YKR5</accession>
<proteinExistence type="predicted"/>